<organism evidence="1 2">
    <name type="scientific">Spongiactinospora rosea</name>
    <dbReference type="NCBI Taxonomy" id="2248750"/>
    <lineage>
        <taxon>Bacteria</taxon>
        <taxon>Bacillati</taxon>
        <taxon>Actinomycetota</taxon>
        <taxon>Actinomycetes</taxon>
        <taxon>Streptosporangiales</taxon>
        <taxon>Streptosporangiaceae</taxon>
        <taxon>Spongiactinospora</taxon>
    </lineage>
</organism>
<name>A0A366LT72_9ACTN</name>
<gene>
    <name evidence="1" type="ORF">DP939_27095</name>
</gene>
<keyword evidence="2" id="KW-1185">Reference proteome</keyword>
<sequence length="76" mass="7895">MSPNLYALPSANATLVRLCGGNNNEDGEGEACMLIGRIPGTSDAYLIADSKNPAASPLRFTEAELRAAGIDTTAVR</sequence>
<dbReference type="EMBL" id="QMEY01000013">
    <property type="protein sequence ID" value="RBQ17145.1"/>
    <property type="molecule type" value="Genomic_DNA"/>
</dbReference>
<accession>A0A366LT72</accession>
<comment type="caution">
    <text evidence="1">The sequence shown here is derived from an EMBL/GenBank/DDBJ whole genome shotgun (WGS) entry which is preliminary data.</text>
</comment>
<evidence type="ECO:0000313" key="2">
    <source>
        <dbReference type="Proteomes" id="UP000253303"/>
    </source>
</evidence>
<dbReference type="OrthoDB" id="4239159at2"/>
<dbReference type="AlphaFoldDB" id="A0A366LT72"/>
<dbReference type="Proteomes" id="UP000253303">
    <property type="component" value="Unassembled WGS sequence"/>
</dbReference>
<proteinExistence type="predicted"/>
<evidence type="ECO:0000313" key="1">
    <source>
        <dbReference type="EMBL" id="RBQ17145.1"/>
    </source>
</evidence>
<protein>
    <submittedName>
        <fullName evidence="1">DUF397 domain-containing protein</fullName>
    </submittedName>
</protein>
<reference evidence="1 2" key="1">
    <citation type="submission" date="2018-06" db="EMBL/GenBank/DDBJ databases">
        <title>Sphaerisporangium craniellae sp. nov., isolated from a marine sponge in the South China Sea.</title>
        <authorList>
            <person name="Li L."/>
        </authorList>
    </citation>
    <scope>NUCLEOTIDE SEQUENCE [LARGE SCALE GENOMIC DNA]</scope>
    <source>
        <strain evidence="1 2">LHW63015</strain>
    </source>
</reference>